<feature type="signal peptide" evidence="1">
    <location>
        <begin position="1"/>
        <end position="16"/>
    </location>
</feature>
<gene>
    <name evidence="2" type="ORF">M9Y10_042192</name>
</gene>
<proteinExistence type="predicted"/>
<evidence type="ECO:0000313" key="2">
    <source>
        <dbReference type="EMBL" id="KAK8886724.1"/>
    </source>
</evidence>
<accession>A0ABR2K6I5</accession>
<sequence length="601" mass="69504">MLFILSLLSIYIPFEATESPTTFPFTEYDFRVFCTKTPTVIALIVSDQKSSENKKAIERFSNAIVEFSDHTYFLVLNSSQVPQLNSRFEYKKPYIVLINRAQISLNCEIPEDDLSLATTLHFWTTSLRYTATSSLELYELLGPTKYALILREVDINEGFRILTNFINVYGTTEIIAATDEVFEQINMENEKFLLFRRDDNCIIPVTFDFNTTKNDDNSTNTTNYNYTALLQKTREYGTPDYSRLEDQDLDYQNYTFLGLIYNTDNEFKSTSSINTINTDISATLENLHNIAPEYKVVLIEQESFNIVESVTHKKIQKVPDLLVFNYKSRFYYPNGGFFDDIPIGSEQLQISAYEYIKKIRNGEIKSVYFSENENDIGHINSKSIKTIVGSNFQDFVDDPEKDVMIIFRTKKDQSQVTTETSSSFGLTDQDFIQISEEIQKASENANVNLKIGIIDPTNNSSPKQFPFYLHLPHIELYLRGKKDQSKPMYGRIERNSILRFLKINNIDLGLPVSNLTFNEALWEMESIVRDFPKLEGRYKIDAESYVTKVLQPIVEIEPFNSPFGMTPEEIVEMKKNARNSKWYDSIDNLETFTNSEDKSDE</sequence>
<comment type="caution">
    <text evidence="2">The sequence shown here is derived from an EMBL/GenBank/DDBJ whole genome shotgun (WGS) entry which is preliminary data.</text>
</comment>
<protein>
    <recommendedName>
        <fullName evidence="4">Thioredoxin domain-containing protein</fullName>
    </recommendedName>
</protein>
<reference evidence="2 3" key="1">
    <citation type="submission" date="2024-04" db="EMBL/GenBank/DDBJ databases">
        <title>Tritrichomonas musculus Genome.</title>
        <authorList>
            <person name="Alves-Ferreira E."/>
            <person name="Grigg M."/>
            <person name="Lorenzi H."/>
            <person name="Galac M."/>
        </authorList>
    </citation>
    <scope>NUCLEOTIDE SEQUENCE [LARGE SCALE GENOMIC DNA]</scope>
    <source>
        <strain evidence="2 3">EAF2021</strain>
    </source>
</reference>
<evidence type="ECO:0000256" key="1">
    <source>
        <dbReference type="SAM" id="SignalP"/>
    </source>
</evidence>
<dbReference type="Proteomes" id="UP001470230">
    <property type="component" value="Unassembled WGS sequence"/>
</dbReference>
<evidence type="ECO:0008006" key="4">
    <source>
        <dbReference type="Google" id="ProtNLM"/>
    </source>
</evidence>
<dbReference type="EMBL" id="JAPFFF010000007">
    <property type="protein sequence ID" value="KAK8886724.1"/>
    <property type="molecule type" value="Genomic_DNA"/>
</dbReference>
<name>A0ABR2K6I5_9EUKA</name>
<keyword evidence="3" id="KW-1185">Reference proteome</keyword>
<evidence type="ECO:0000313" key="3">
    <source>
        <dbReference type="Proteomes" id="UP001470230"/>
    </source>
</evidence>
<feature type="chain" id="PRO_5047482783" description="Thioredoxin domain-containing protein" evidence="1">
    <location>
        <begin position="17"/>
        <end position="601"/>
    </location>
</feature>
<organism evidence="2 3">
    <name type="scientific">Tritrichomonas musculus</name>
    <dbReference type="NCBI Taxonomy" id="1915356"/>
    <lineage>
        <taxon>Eukaryota</taxon>
        <taxon>Metamonada</taxon>
        <taxon>Parabasalia</taxon>
        <taxon>Tritrichomonadida</taxon>
        <taxon>Tritrichomonadidae</taxon>
        <taxon>Tritrichomonas</taxon>
    </lineage>
</organism>
<keyword evidence="1" id="KW-0732">Signal</keyword>